<organism evidence="4 5">
    <name type="scientific">Brevibacillus fortis</name>
    <dbReference type="NCBI Taxonomy" id="2126352"/>
    <lineage>
        <taxon>Bacteria</taxon>
        <taxon>Bacillati</taxon>
        <taxon>Bacillota</taxon>
        <taxon>Bacilli</taxon>
        <taxon>Bacillales</taxon>
        <taxon>Paenibacillaceae</taxon>
        <taxon>Brevibacillus</taxon>
    </lineage>
</organism>
<evidence type="ECO:0000313" key="5">
    <source>
        <dbReference type="Proteomes" id="UP000240419"/>
    </source>
</evidence>
<dbReference type="GO" id="GO:0003916">
    <property type="term" value="F:DNA topoisomerase activity"/>
    <property type="evidence" value="ECO:0007669"/>
    <property type="project" value="InterPro"/>
</dbReference>
<dbReference type="PANTHER" id="PTHR47505:SF1">
    <property type="entry name" value="DNA UTILIZATION PROTEIN YHGH"/>
    <property type="match status" value="1"/>
</dbReference>
<evidence type="ECO:0000313" key="4">
    <source>
        <dbReference type="EMBL" id="PSJ98533.1"/>
    </source>
</evidence>
<dbReference type="SUPFAM" id="SSF53271">
    <property type="entry name" value="PRTase-like"/>
    <property type="match status" value="1"/>
</dbReference>
<dbReference type="Pfam" id="PF00156">
    <property type="entry name" value="Pribosyltran"/>
    <property type="match status" value="1"/>
</dbReference>
<evidence type="ECO:0000256" key="1">
    <source>
        <dbReference type="ARBA" id="ARBA00008007"/>
    </source>
</evidence>
<dbReference type="Proteomes" id="UP000240419">
    <property type="component" value="Unassembled WGS sequence"/>
</dbReference>
<feature type="domain" description="Phosphoribosyltransferase" evidence="2">
    <location>
        <begin position="283"/>
        <end position="338"/>
    </location>
</feature>
<dbReference type="GO" id="GO:0003677">
    <property type="term" value="F:DNA binding"/>
    <property type="evidence" value="ECO:0007669"/>
    <property type="project" value="InterPro"/>
</dbReference>
<dbReference type="InterPro" id="IPR051910">
    <property type="entry name" value="ComF/GntX_DNA_util-trans"/>
</dbReference>
<dbReference type="GO" id="GO:0006265">
    <property type="term" value="P:DNA topological change"/>
    <property type="evidence" value="ECO:0007669"/>
    <property type="project" value="InterPro"/>
</dbReference>
<dbReference type="GO" id="GO:0005694">
    <property type="term" value="C:chromosome"/>
    <property type="evidence" value="ECO:0007669"/>
    <property type="project" value="InterPro"/>
</dbReference>
<protein>
    <recommendedName>
        <fullName evidence="6">Phosphoribosyltransferase domain-containing protein</fullName>
    </recommendedName>
</protein>
<dbReference type="OrthoDB" id="9779910at2"/>
<evidence type="ECO:0000259" key="2">
    <source>
        <dbReference type="Pfam" id="PF00156"/>
    </source>
</evidence>
<proteinExistence type="inferred from homology"/>
<dbReference type="InterPro" id="IPR000836">
    <property type="entry name" value="PRTase_dom"/>
</dbReference>
<dbReference type="Gene3D" id="3.30.65.10">
    <property type="entry name" value="Bacterial Topoisomerase I, domain 1"/>
    <property type="match status" value="1"/>
</dbReference>
<dbReference type="InterPro" id="IPR029057">
    <property type="entry name" value="PRTase-like"/>
</dbReference>
<dbReference type="CDD" id="cd06223">
    <property type="entry name" value="PRTases_typeI"/>
    <property type="match status" value="1"/>
</dbReference>
<name>A0A2P7VH21_9BACL</name>
<dbReference type="PANTHER" id="PTHR47505">
    <property type="entry name" value="DNA UTILIZATION PROTEIN YHGH"/>
    <property type="match status" value="1"/>
</dbReference>
<dbReference type="Pfam" id="PF01396">
    <property type="entry name" value="Zn_ribbon_Top1"/>
    <property type="match status" value="1"/>
</dbReference>
<evidence type="ECO:0000259" key="3">
    <source>
        <dbReference type="Pfam" id="PF01396"/>
    </source>
</evidence>
<evidence type="ECO:0008006" key="6">
    <source>
        <dbReference type="Google" id="ProtNLM"/>
    </source>
</evidence>
<dbReference type="Gene3D" id="3.40.50.2020">
    <property type="match status" value="1"/>
</dbReference>
<comment type="similarity">
    <text evidence="1">Belongs to the ComF/GntX family.</text>
</comment>
<gene>
    <name evidence="4" type="ORF">C7R93_06210</name>
</gene>
<reference evidence="4 5" key="1">
    <citation type="submission" date="2018-03" db="EMBL/GenBank/DDBJ databases">
        <title>Brevisbacillus phylogenomics.</title>
        <authorList>
            <person name="Dunlap C."/>
        </authorList>
    </citation>
    <scope>NUCLEOTIDE SEQUENCE [LARGE SCALE GENOMIC DNA]</scope>
    <source>
        <strain evidence="4 5">NRRL NRS-1210</strain>
    </source>
</reference>
<dbReference type="EMBL" id="PXZM01000007">
    <property type="protein sequence ID" value="PSJ98533.1"/>
    <property type="molecule type" value="Genomic_DNA"/>
</dbReference>
<accession>A0A2P7VH21</accession>
<dbReference type="RefSeq" id="WP_106837989.1">
    <property type="nucleotide sequence ID" value="NZ_JBCNIW010000041.1"/>
</dbReference>
<feature type="domain" description="DNA topoisomerase type IA zn finger" evidence="3">
    <location>
        <begin position="351"/>
        <end position="375"/>
    </location>
</feature>
<dbReference type="AlphaFoldDB" id="A0A2P7VH21"/>
<dbReference type="InterPro" id="IPR013498">
    <property type="entry name" value="Topo_IA_Znf"/>
</dbReference>
<comment type="caution">
    <text evidence="4">The sequence shown here is derived from an EMBL/GenBank/DDBJ whole genome shotgun (WGS) entry which is preliminary data.</text>
</comment>
<sequence length="398" mass="45200">MFIEVNDLKGLIIKANLYDSVDNDFWNEITSSLNCALIIDEGQLSIWKSNFGNRVIYIENDYWSSIDSIVNKAILELQLQPCDVAFVSDQHSEIKDVLSAAFGTVLISENDVEYSQYGEMPDFRFRKFTDFKKVTTDRSFGYFSEVFSTRIGKNKLSSRGRIFHFEVNNLRAKYRVFTGGRYFTREHCKYSFHQLSHRIRKSKDETSEDTLFTEIFVKIISAMLKNMKIDGLTRVPPKPSNTRDRLGPIVANVSTHLKIQDLSKSLNCTEDYPSQKGLNAIERELNVRDKFSASSNVENKTIILLDDVFTTGATATECVHTLRKAGVSDVIVVTIAANQFGVFRDSPFLPCPECGEQLVLKLSKYGNAFFGCTEYSSGCKGSMYYSDGRIELNKLNLI</sequence>
<keyword evidence="5" id="KW-1185">Reference proteome</keyword>